<dbReference type="Proteomes" id="UP000515158">
    <property type="component" value="Unplaced"/>
</dbReference>
<dbReference type="PROSITE" id="PS00233">
    <property type="entry name" value="CHIT_BIND_RR_1"/>
    <property type="match status" value="1"/>
</dbReference>
<dbReference type="InterPro" id="IPR031311">
    <property type="entry name" value="CHIT_BIND_RR_consensus"/>
</dbReference>
<keyword evidence="4" id="KW-1185">Reference proteome</keyword>
<dbReference type="PRINTS" id="PR00947">
    <property type="entry name" value="CUTICLE"/>
</dbReference>
<dbReference type="Pfam" id="PF00379">
    <property type="entry name" value="Chitin_bind_4"/>
    <property type="match status" value="1"/>
</dbReference>
<dbReference type="GO" id="GO:0031012">
    <property type="term" value="C:extracellular matrix"/>
    <property type="evidence" value="ECO:0007669"/>
    <property type="project" value="TreeGrafter"/>
</dbReference>
<dbReference type="OrthoDB" id="6427684at2759"/>
<evidence type="ECO:0000313" key="4">
    <source>
        <dbReference type="Proteomes" id="UP000515158"/>
    </source>
</evidence>
<organism evidence="5">
    <name type="scientific">Thrips palmi</name>
    <name type="common">Melon thrips</name>
    <dbReference type="NCBI Taxonomy" id="161013"/>
    <lineage>
        <taxon>Eukaryota</taxon>
        <taxon>Metazoa</taxon>
        <taxon>Ecdysozoa</taxon>
        <taxon>Arthropoda</taxon>
        <taxon>Hexapoda</taxon>
        <taxon>Insecta</taxon>
        <taxon>Pterygota</taxon>
        <taxon>Neoptera</taxon>
        <taxon>Paraneoptera</taxon>
        <taxon>Thysanoptera</taxon>
        <taxon>Terebrantia</taxon>
        <taxon>Thripoidea</taxon>
        <taxon>Thripidae</taxon>
        <taxon>Thrips</taxon>
    </lineage>
</organism>
<dbReference type="AlphaFoldDB" id="A0A6P8YCC4"/>
<sequence>MSSSRQAVLLAVSAALGVARAGYLSSGYGGFGGISPAALNYAAAPLSPLAAPYHGSAYHAAPVYAAGPAAYHGPDYYAHPKYAFNYGVNDPHTGDHKSQWEERDGDVVKGEYSLVEPDGSIRTVSYTADGHNGFNAVVTKSGKAVHPPPVHAHSAHGAALHVPVPLPLQHYEAAYPAY</sequence>
<dbReference type="GO" id="GO:0005615">
    <property type="term" value="C:extracellular space"/>
    <property type="evidence" value="ECO:0007669"/>
    <property type="project" value="TreeGrafter"/>
</dbReference>
<keyword evidence="3" id="KW-0732">Signal</keyword>
<feature type="signal peptide" evidence="3">
    <location>
        <begin position="1"/>
        <end position="21"/>
    </location>
</feature>
<dbReference type="RefSeq" id="XP_034234470.1">
    <property type="nucleotide sequence ID" value="XM_034378579.1"/>
</dbReference>
<dbReference type="GO" id="GO:0042302">
    <property type="term" value="F:structural constituent of cuticle"/>
    <property type="evidence" value="ECO:0007669"/>
    <property type="project" value="UniProtKB-UniRule"/>
</dbReference>
<keyword evidence="1 2" id="KW-0193">Cuticle</keyword>
<dbReference type="PROSITE" id="PS51155">
    <property type="entry name" value="CHIT_BIND_RR_2"/>
    <property type="match status" value="1"/>
</dbReference>
<proteinExistence type="predicted"/>
<reference evidence="5" key="1">
    <citation type="submission" date="2025-08" db="UniProtKB">
        <authorList>
            <consortium name="RefSeq"/>
        </authorList>
    </citation>
    <scope>IDENTIFICATION</scope>
    <source>
        <tissue evidence="5">Total insect</tissue>
    </source>
</reference>
<dbReference type="InterPro" id="IPR051217">
    <property type="entry name" value="Insect_Cuticle_Struc_Prot"/>
</dbReference>
<name>A0A6P8YCC4_THRPL</name>
<accession>A0A6P8YCC4</accession>
<evidence type="ECO:0000313" key="5">
    <source>
        <dbReference type="RefSeq" id="XP_034234470.1"/>
    </source>
</evidence>
<dbReference type="InterPro" id="IPR000618">
    <property type="entry name" value="Insect_cuticle"/>
</dbReference>
<dbReference type="PANTHER" id="PTHR12236:SF95">
    <property type="entry name" value="CUTICULAR PROTEIN 76BD, ISOFORM C-RELATED"/>
    <property type="match status" value="1"/>
</dbReference>
<protein>
    <submittedName>
        <fullName evidence="5">Cuticle protein 19-like</fullName>
    </submittedName>
</protein>
<feature type="chain" id="PRO_5027611017" evidence="3">
    <location>
        <begin position="22"/>
        <end position="178"/>
    </location>
</feature>
<dbReference type="GeneID" id="117641340"/>
<gene>
    <name evidence="5" type="primary">LOC117641340</name>
</gene>
<evidence type="ECO:0000256" key="1">
    <source>
        <dbReference type="ARBA" id="ARBA00022460"/>
    </source>
</evidence>
<dbReference type="KEGG" id="tpal:117641340"/>
<dbReference type="PANTHER" id="PTHR12236">
    <property type="entry name" value="STRUCTURAL CONTITUENT OF CUTICLE"/>
    <property type="match status" value="1"/>
</dbReference>
<evidence type="ECO:0000256" key="3">
    <source>
        <dbReference type="SAM" id="SignalP"/>
    </source>
</evidence>
<dbReference type="InParanoid" id="A0A6P8YCC4"/>
<evidence type="ECO:0000256" key="2">
    <source>
        <dbReference type="PROSITE-ProRule" id="PRU00497"/>
    </source>
</evidence>